<proteinExistence type="predicted"/>
<sequence length="224" mass="25354">MTDLRGLLTESKSAIQSIGSITSEGLGETFACNVFGHYVMVRQLEDLMASGDRSRIVWTGSCTAKRETYDPLDYQCNEGANPYESSKYVTDAIAVALNSRLNRRNIYSFATHPGVAATNIIYDHLNWAMRRVMKAAFYMGRTFGIKELTITGWNGSYSNYVVATRPIQSLNQFLKYGSYCKPWGPVYCLEKLIDQYDEEEANDLLEKLDNLLEEFQKKELGVIS</sequence>
<dbReference type="Proteomes" id="UP000789525">
    <property type="component" value="Unassembled WGS sequence"/>
</dbReference>
<evidence type="ECO:0000313" key="1">
    <source>
        <dbReference type="EMBL" id="CAG8490757.1"/>
    </source>
</evidence>
<gene>
    <name evidence="1" type="ORF">ACOLOM_LOCUS2369</name>
</gene>
<reference evidence="1" key="1">
    <citation type="submission" date="2021-06" db="EMBL/GenBank/DDBJ databases">
        <authorList>
            <person name="Kallberg Y."/>
            <person name="Tangrot J."/>
            <person name="Rosling A."/>
        </authorList>
    </citation>
    <scope>NUCLEOTIDE SEQUENCE</scope>
    <source>
        <strain evidence="1">CL356</strain>
    </source>
</reference>
<name>A0ACA9KUG3_9GLOM</name>
<accession>A0ACA9KUG3</accession>
<comment type="caution">
    <text evidence="1">The sequence shown here is derived from an EMBL/GenBank/DDBJ whole genome shotgun (WGS) entry which is preliminary data.</text>
</comment>
<evidence type="ECO:0000313" key="2">
    <source>
        <dbReference type="Proteomes" id="UP000789525"/>
    </source>
</evidence>
<protein>
    <submittedName>
        <fullName evidence="1">14030_t:CDS:1</fullName>
    </submittedName>
</protein>
<keyword evidence="2" id="KW-1185">Reference proteome</keyword>
<dbReference type="EMBL" id="CAJVPT010003040">
    <property type="protein sequence ID" value="CAG8490757.1"/>
    <property type="molecule type" value="Genomic_DNA"/>
</dbReference>
<organism evidence="1 2">
    <name type="scientific">Acaulospora colombiana</name>
    <dbReference type="NCBI Taxonomy" id="27376"/>
    <lineage>
        <taxon>Eukaryota</taxon>
        <taxon>Fungi</taxon>
        <taxon>Fungi incertae sedis</taxon>
        <taxon>Mucoromycota</taxon>
        <taxon>Glomeromycotina</taxon>
        <taxon>Glomeromycetes</taxon>
        <taxon>Diversisporales</taxon>
        <taxon>Acaulosporaceae</taxon>
        <taxon>Acaulospora</taxon>
    </lineage>
</organism>